<evidence type="ECO:0000256" key="4">
    <source>
        <dbReference type="ARBA" id="ARBA00022617"/>
    </source>
</evidence>
<evidence type="ECO:0008006" key="13">
    <source>
        <dbReference type="Google" id="ProtNLM"/>
    </source>
</evidence>
<evidence type="ECO:0000256" key="10">
    <source>
        <dbReference type="RuleBase" id="RU000461"/>
    </source>
</evidence>
<dbReference type="GO" id="GO:0016705">
    <property type="term" value="F:oxidoreductase activity, acting on paired donors, with incorporation or reduction of molecular oxygen"/>
    <property type="evidence" value="ECO:0007669"/>
    <property type="project" value="InterPro"/>
</dbReference>
<keyword evidence="4 9" id="KW-0349">Heme</keyword>
<dbReference type="InterPro" id="IPR017972">
    <property type="entry name" value="Cyt_P450_CS"/>
</dbReference>
<comment type="cofactor">
    <cofactor evidence="1 9">
        <name>heme</name>
        <dbReference type="ChEBI" id="CHEBI:30413"/>
    </cofactor>
</comment>
<dbReference type="AlphaFoldDB" id="A0A8H3DND6"/>
<evidence type="ECO:0000313" key="12">
    <source>
        <dbReference type="Proteomes" id="UP000663853"/>
    </source>
</evidence>
<dbReference type="PRINTS" id="PR00385">
    <property type="entry name" value="P450"/>
</dbReference>
<keyword evidence="5 9" id="KW-0479">Metal-binding</keyword>
<dbReference type="Gene3D" id="1.10.630.10">
    <property type="entry name" value="Cytochrome P450"/>
    <property type="match status" value="1"/>
</dbReference>
<evidence type="ECO:0000256" key="3">
    <source>
        <dbReference type="ARBA" id="ARBA00010617"/>
    </source>
</evidence>
<dbReference type="Pfam" id="PF00067">
    <property type="entry name" value="p450"/>
    <property type="match status" value="1"/>
</dbReference>
<reference evidence="11" key="1">
    <citation type="submission" date="2021-01" db="EMBL/GenBank/DDBJ databases">
        <authorList>
            <person name="Kaushik A."/>
        </authorList>
    </citation>
    <scope>NUCLEOTIDE SEQUENCE</scope>
    <source>
        <strain evidence="11">AG6-10EEA</strain>
    </source>
</reference>
<dbReference type="GO" id="GO:0020037">
    <property type="term" value="F:heme binding"/>
    <property type="evidence" value="ECO:0007669"/>
    <property type="project" value="InterPro"/>
</dbReference>
<evidence type="ECO:0000256" key="2">
    <source>
        <dbReference type="ARBA" id="ARBA00005179"/>
    </source>
</evidence>
<accession>A0A8H3DND6</accession>
<feature type="binding site" description="axial binding residue" evidence="9">
    <location>
        <position position="477"/>
    </location>
    <ligand>
        <name>heme</name>
        <dbReference type="ChEBI" id="CHEBI:30413"/>
    </ligand>
    <ligandPart>
        <name>Fe</name>
        <dbReference type="ChEBI" id="CHEBI:18248"/>
    </ligandPart>
</feature>
<dbReference type="PANTHER" id="PTHR24305">
    <property type="entry name" value="CYTOCHROME P450"/>
    <property type="match status" value="1"/>
</dbReference>
<organism evidence="11 12">
    <name type="scientific">Rhizoctonia solani</name>
    <dbReference type="NCBI Taxonomy" id="456999"/>
    <lineage>
        <taxon>Eukaryota</taxon>
        <taxon>Fungi</taxon>
        <taxon>Dikarya</taxon>
        <taxon>Basidiomycota</taxon>
        <taxon>Agaricomycotina</taxon>
        <taxon>Agaricomycetes</taxon>
        <taxon>Cantharellales</taxon>
        <taxon>Ceratobasidiaceae</taxon>
        <taxon>Rhizoctonia</taxon>
    </lineage>
</organism>
<keyword evidence="6 10" id="KW-0560">Oxidoreductase</keyword>
<evidence type="ECO:0000256" key="1">
    <source>
        <dbReference type="ARBA" id="ARBA00001971"/>
    </source>
</evidence>
<dbReference type="EMBL" id="CAJMXA010004079">
    <property type="protein sequence ID" value="CAE6533898.1"/>
    <property type="molecule type" value="Genomic_DNA"/>
</dbReference>
<dbReference type="GO" id="GO:0004497">
    <property type="term" value="F:monooxygenase activity"/>
    <property type="evidence" value="ECO:0007669"/>
    <property type="project" value="UniProtKB-KW"/>
</dbReference>
<dbReference type="InterPro" id="IPR036396">
    <property type="entry name" value="Cyt_P450_sf"/>
</dbReference>
<evidence type="ECO:0000313" key="11">
    <source>
        <dbReference type="EMBL" id="CAE6533898.1"/>
    </source>
</evidence>
<evidence type="ECO:0000256" key="5">
    <source>
        <dbReference type="ARBA" id="ARBA00022723"/>
    </source>
</evidence>
<protein>
    <recommendedName>
        <fullName evidence="13">Cytochrome P450 family protein</fullName>
    </recommendedName>
</protein>
<proteinExistence type="inferred from homology"/>
<sequence length="541" mass="60509">MSQFQLVYGHDINAPQASTTRALGLIHDRPVGCFISISAIVLLGYMFRRFLLPPAYPNIDGPPRKSILTGHIFDIFSPHNLAFHDALQDTYGSVSKVNGTLGKENLYVSDPRFLHEVLVKEVHTVFRHPRAFYEIMNATLGLGLLATTGDLHKAQRKLKDALTRAIDGAESKEVDMLLWCSKTALELIGQAGLGHTFGVLQGTESEYSHAIKSFNPALMAVMPFLSLFSLVYRFVPTLLQRKLAEWTPIAVVSKMKEIVDIQDRQAEAILTQKREALRDRGASDDMKDIMSVLLKANLEADEDDRLPEEQLLGQMNLLIEAGHETTSGALARMLQILASNVSLQDRLRAELEEAPSTLSYDELNALPFLDALCRETIRLYAPVPFMEREALRDWVVPLRYPIKGKDGSEITEIHVKKGTRIYVSLKEANRCKETWGEDADEFKPERWLSDLPSSVREAKTSGVYSSMMTFSAGPRACIGFKFSLLELKIVLSTLIKSFKFAPGSTQVKWLSCVTMIPYPEETADCIAEGKQPYMPLKVSVL</sequence>
<keyword evidence="8 10" id="KW-0503">Monooxygenase</keyword>
<evidence type="ECO:0000256" key="9">
    <source>
        <dbReference type="PIRSR" id="PIRSR602403-1"/>
    </source>
</evidence>
<dbReference type="Proteomes" id="UP000663853">
    <property type="component" value="Unassembled WGS sequence"/>
</dbReference>
<evidence type="ECO:0000256" key="7">
    <source>
        <dbReference type="ARBA" id="ARBA00023004"/>
    </source>
</evidence>
<evidence type="ECO:0000256" key="8">
    <source>
        <dbReference type="ARBA" id="ARBA00023033"/>
    </source>
</evidence>
<dbReference type="PRINTS" id="PR00465">
    <property type="entry name" value="EP450IV"/>
</dbReference>
<comment type="pathway">
    <text evidence="2">Secondary metabolite biosynthesis.</text>
</comment>
<dbReference type="InterPro" id="IPR001128">
    <property type="entry name" value="Cyt_P450"/>
</dbReference>
<comment type="caution">
    <text evidence="11">The sequence shown here is derived from an EMBL/GenBank/DDBJ whole genome shotgun (WGS) entry which is preliminary data.</text>
</comment>
<dbReference type="InterPro" id="IPR050121">
    <property type="entry name" value="Cytochrome_P450_monoxygenase"/>
</dbReference>
<dbReference type="GO" id="GO:0005506">
    <property type="term" value="F:iron ion binding"/>
    <property type="evidence" value="ECO:0007669"/>
    <property type="project" value="InterPro"/>
</dbReference>
<keyword evidence="7 9" id="KW-0408">Iron</keyword>
<dbReference type="PANTHER" id="PTHR24305:SF166">
    <property type="entry name" value="CYTOCHROME P450 12A4, MITOCHONDRIAL-RELATED"/>
    <property type="match status" value="1"/>
</dbReference>
<dbReference type="PROSITE" id="PS00086">
    <property type="entry name" value="CYTOCHROME_P450"/>
    <property type="match status" value="1"/>
</dbReference>
<comment type="similarity">
    <text evidence="3 10">Belongs to the cytochrome P450 family.</text>
</comment>
<dbReference type="InterPro" id="IPR002403">
    <property type="entry name" value="Cyt_P450_E_grp-IV"/>
</dbReference>
<evidence type="ECO:0000256" key="6">
    <source>
        <dbReference type="ARBA" id="ARBA00023002"/>
    </source>
</evidence>
<dbReference type="SUPFAM" id="SSF48264">
    <property type="entry name" value="Cytochrome P450"/>
    <property type="match status" value="1"/>
</dbReference>
<name>A0A8H3DND6_9AGAM</name>
<gene>
    <name evidence="11" type="ORF">RDB_LOCUS173897</name>
</gene>